<evidence type="ECO:0000256" key="2">
    <source>
        <dbReference type="ARBA" id="ARBA00022771"/>
    </source>
</evidence>
<evidence type="ECO:0000256" key="1">
    <source>
        <dbReference type="ARBA" id="ARBA00022723"/>
    </source>
</evidence>
<organism evidence="7 8">
    <name type="scientific">Stylosanthes scabra</name>
    <dbReference type="NCBI Taxonomy" id="79078"/>
    <lineage>
        <taxon>Eukaryota</taxon>
        <taxon>Viridiplantae</taxon>
        <taxon>Streptophyta</taxon>
        <taxon>Embryophyta</taxon>
        <taxon>Tracheophyta</taxon>
        <taxon>Spermatophyta</taxon>
        <taxon>Magnoliopsida</taxon>
        <taxon>eudicotyledons</taxon>
        <taxon>Gunneridae</taxon>
        <taxon>Pentapetalae</taxon>
        <taxon>rosids</taxon>
        <taxon>fabids</taxon>
        <taxon>Fabales</taxon>
        <taxon>Fabaceae</taxon>
        <taxon>Papilionoideae</taxon>
        <taxon>50 kb inversion clade</taxon>
        <taxon>dalbergioids sensu lato</taxon>
        <taxon>Dalbergieae</taxon>
        <taxon>Pterocarpus clade</taxon>
        <taxon>Stylosanthes</taxon>
    </lineage>
</organism>
<evidence type="ECO:0000256" key="3">
    <source>
        <dbReference type="ARBA" id="ARBA00022833"/>
    </source>
</evidence>
<dbReference type="Pfam" id="PF02892">
    <property type="entry name" value="zf-BED"/>
    <property type="match status" value="1"/>
</dbReference>
<dbReference type="InterPro" id="IPR003656">
    <property type="entry name" value="Znf_BED"/>
</dbReference>
<evidence type="ECO:0000256" key="4">
    <source>
        <dbReference type="PROSITE-ProRule" id="PRU00027"/>
    </source>
</evidence>
<dbReference type="PANTHER" id="PTHR34396">
    <property type="entry name" value="OS03G0264950 PROTEIN-RELATED"/>
    <property type="match status" value="1"/>
</dbReference>
<accession>A0ABU6XTI1</accession>
<gene>
    <name evidence="7" type="ORF">PIB30_085611</name>
</gene>
<feature type="compositionally biased region" description="Pro residues" evidence="5">
    <location>
        <begin position="34"/>
        <end position="47"/>
    </location>
</feature>
<dbReference type="InterPro" id="IPR053031">
    <property type="entry name" value="Cuticle_assoc_protein"/>
</dbReference>
<dbReference type="SUPFAM" id="SSF57667">
    <property type="entry name" value="beta-beta-alpha zinc fingers"/>
    <property type="match status" value="1"/>
</dbReference>
<protein>
    <recommendedName>
        <fullName evidence="6">BED-type domain-containing protein</fullName>
    </recommendedName>
</protein>
<dbReference type="InterPro" id="IPR036236">
    <property type="entry name" value="Znf_C2H2_sf"/>
</dbReference>
<sequence length="152" mass="16957">MSSSYPKDVQSSEPGFTSATPSNFESVRSSRESMPPPLYSLPPPPPQLQQMQTQTQTQAQLPLLPPSNDQNNDGTRKKRRRKVGAINDSPNLSQPEETGNRKPTRPRSWTWEHFKKDESGPKPRAVCKWCGVSYAADSHKNGTSNLKSHLLS</sequence>
<keyword evidence="3" id="KW-0862">Zinc</keyword>
<feature type="domain" description="BED-type" evidence="6">
    <location>
        <begin position="105"/>
        <end position="152"/>
    </location>
</feature>
<feature type="compositionally biased region" description="Polar residues" evidence="5">
    <location>
        <begin position="1"/>
        <end position="27"/>
    </location>
</feature>
<dbReference type="PROSITE" id="PS50808">
    <property type="entry name" value="ZF_BED"/>
    <property type="match status" value="1"/>
</dbReference>
<comment type="caution">
    <text evidence="7">The sequence shown here is derived from an EMBL/GenBank/DDBJ whole genome shotgun (WGS) entry which is preliminary data.</text>
</comment>
<proteinExistence type="predicted"/>
<keyword evidence="2 4" id="KW-0863">Zinc-finger</keyword>
<dbReference type="EMBL" id="JASCZI010212883">
    <property type="protein sequence ID" value="MED6200489.1"/>
    <property type="molecule type" value="Genomic_DNA"/>
</dbReference>
<feature type="region of interest" description="Disordered" evidence="5">
    <location>
        <begin position="1"/>
        <end position="123"/>
    </location>
</feature>
<dbReference type="PANTHER" id="PTHR34396:SF27">
    <property type="entry name" value="OS08G0208700 PROTEIN"/>
    <property type="match status" value="1"/>
</dbReference>
<reference evidence="7 8" key="1">
    <citation type="journal article" date="2023" name="Plants (Basel)">
        <title>Bridging the Gap: Combining Genomics and Transcriptomics Approaches to Understand Stylosanthes scabra, an Orphan Legume from the Brazilian Caatinga.</title>
        <authorList>
            <person name="Ferreira-Neto J.R.C."/>
            <person name="da Silva M.D."/>
            <person name="Binneck E."/>
            <person name="de Melo N.F."/>
            <person name="da Silva R.H."/>
            <person name="de Melo A.L.T.M."/>
            <person name="Pandolfi V."/>
            <person name="Bustamante F.O."/>
            <person name="Brasileiro-Vidal A.C."/>
            <person name="Benko-Iseppon A.M."/>
        </authorList>
    </citation>
    <scope>NUCLEOTIDE SEQUENCE [LARGE SCALE GENOMIC DNA]</scope>
    <source>
        <tissue evidence="7">Leaves</tissue>
    </source>
</reference>
<dbReference type="Proteomes" id="UP001341840">
    <property type="component" value="Unassembled WGS sequence"/>
</dbReference>
<feature type="compositionally biased region" description="Basic and acidic residues" evidence="5">
    <location>
        <begin position="110"/>
        <end position="121"/>
    </location>
</feature>
<feature type="compositionally biased region" description="Low complexity" evidence="5">
    <location>
        <begin position="48"/>
        <end position="62"/>
    </location>
</feature>
<evidence type="ECO:0000256" key="5">
    <source>
        <dbReference type="SAM" id="MobiDB-lite"/>
    </source>
</evidence>
<dbReference type="SMART" id="SM00614">
    <property type="entry name" value="ZnF_BED"/>
    <property type="match status" value="1"/>
</dbReference>
<evidence type="ECO:0000259" key="6">
    <source>
        <dbReference type="PROSITE" id="PS50808"/>
    </source>
</evidence>
<name>A0ABU6XTI1_9FABA</name>
<keyword evidence="1" id="KW-0479">Metal-binding</keyword>
<evidence type="ECO:0000313" key="8">
    <source>
        <dbReference type="Proteomes" id="UP001341840"/>
    </source>
</evidence>
<keyword evidence="8" id="KW-1185">Reference proteome</keyword>
<feature type="compositionally biased region" description="Polar residues" evidence="5">
    <location>
        <begin position="88"/>
        <end position="97"/>
    </location>
</feature>
<evidence type="ECO:0000313" key="7">
    <source>
        <dbReference type="EMBL" id="MED6200489.1"/>
    </source>
</evidence>